<dbReference type="EMBL" id="BMIO01000004">
    <property type="protein sequence ID" value="GGD42040.1"/>
    <property type="molecule type" value="Genomic_DNA"/>
</dbReference>
<dbReference type="PROSITE" id="PS51677">
    <property type="entry name" value="NODB"/>
    <property type="match status" value="1"/>
</dbReference>
<dbReference type="GO" id="GO:0016810">
    <property type="term" value="F:hydrolase activity, acting on carbon-nitrogen (but not peptide) bonds"/>
    <property type="evidence" value="ECO:0007669"/>
    <property type="project" value="InterPro"/>
</dbReference>
<keyword evidence="7" id="KW-1185">Reference proteome</keyword>
<dbReference type="Proteomes" id="UP000598997">
    <property type="component" value="Unassembled WGS sequence"/>
</dbReference>
<sequence>MRVAVVMGIIALLLTILVNLASLRCFNAIFDSVCHVSTTRNVVALTFSDGPDDATVNAVLPVLASRDAKATFFLSGQKIENAMPATKQIVAAGHELGNLAYSNQVMEDRPQEFHRAEIAQTDKLLRDAGAENPNLFRPPFGIRSVGLLWELHSAGYKLVMWDVSDNGKREAPPESLANAIVAQAAPGSIIMLHALDAGDDNTRAALPLILDGLAEKGLKVVTVSELLEAKGK</sequence>
<reference evidence="6 7" key="1">
    <citation type="journal article" date="2014" name="Int. J. Syst. Evol. Microbiol.">
        <title>Complete genome sequence of Corynebacterium casei LMG S-19264T (=DSM 44701T), isolated from a smear-ripened cheese.</title>
        <authorList>
            <consortium name="US DOE Joint Genome Institute (JGI-PGF)"/>
            <person name="Walter F."/>
            <person name="Albersmeier A."/>
            <person name="Kalinowski J."/>
            <person name="Ruckert C."/>
        </authorList>
    </citation>
    <scope>NUCLEOTIDE SEQUENCE [LARGE SCALE GENOMIC DNA]</scope>
    <source>
        <strain evidence="6 7">CGMCC 1.15358</strain>
    </source>
</reference>
<dbReference type="Pfam" id="PF01522">
    <property type="entry name" value="Polysacc_deac_1"/>
    <property type="match status" value="1"/>
</dbReference>
<dbReference type="AlphaFoldDB" id="A0A917DJG5"/>
<evidence type="ECO:0000256" key="2">
    <source>
        <dbReference type="ARBA" id="ARBA00010973"/>
    </source>
</evidence>
<dbReference type="InterPro" id="IPR050248">
    <property type="entry name" value="Polysacc_deacetylase_ArnD"/>
</dbReference>
<dbReference type="InterPro" id="IPR011330">
    <property type="entry name" value="Glyco_hydro/deAcase_b/a-brl"/>
</dbReference>
<organism evidence="6 7">
    <name type="scientific">Croceicoccus pelagius</name>
    <dbReference type="NCBI Taxonomy" id="1703341"/>
    <lineage>
        <taxon>Bacteria</taxon>
        <taxon>Pseudomonadati</taxon>
        <taxon>Pseudomonadota</taxon>
        <taxon>Alphaproteobacteria</taxon>
        <taxon>Sphingomonadales</taxon>
        <taxon>Erythrobacteraceae</taxon>
        <taxon>Croceicoccus</taxon>
    </lineage>
</organism>
<accession>A0A917DJG5</accession>
<name>A0A917DJG5_9SPHN</name>
<dbReference type="SUPFAM" id="SSF88713">
    <property type="entry name" value="Glycoside hydrolase/deacetylase"/>
    <property type="match status" value="1"/>
</dbReference>
<feature type="domain" description="NodB homology" evidence="5">
    <location>
        <begin position="41"/>
        <end position="221"/>
    </location>
</feature>
<dbReference type="GO" id="GO:0005975">
    <property type="term" value="P:carbohydrate metabolic process"/>
    <property type="evidence" value="ECO:0007669"/>
    <property type="project" value="InterPro"/>
</dbReference>
<evidence type="ECO:0000313" key="7">
    <source>
        <dbReference type="Proteomes" id="UP000598997"/>
    </source>
</evidence>
<evidence type="ECO:0000256" key="3">
    <source>
        <dbReference type="ARBA" id="ARBA00020071"/>
    </source>
</evidence>
<dbReference type="Gene3D" id="3.20.20.370">
    <property type="entry name" value="Glycoside hydrolase/deacetylase"/>
    <property type="match status" value="1"/>
</dbReference>
<comment type="similarity">
    <text evidence="2">Belongs to the polysaccharide deacetylase family.</text>
</comment>
<gene>
    <name evidence="6" type="ORF">GCM10010989_15040</name>
</gene>
<evidence type="ECO:0000313" key="6">
    <source>
        <dbReference type="EMBL" id="GGD42040.1"/>
    </source>
</evidence>
<proteinExistence type="inferred from homology"/>
<protein>
    <recommendedName>
        <fullName evidence="3">Chitooligosaccharide deacetylase</fullName>
    </recommendedName>
    <alternativeName>
        <fullName evidence="4">Nodulation protein B</fullName>
    </alternativeName>
</protein>
<evidence type="ECO:0000256" key="1">
    <source>
        <dbReference type="ARBA" id="ARBA00003236"/>
    </source>
</evidence>
<dbReference type="InterPro" id="IPR002509">
    <property type="entry name" value="NODB_dom"/>
</dbReference>
<dbReference type="RefSeq" id="WP_172807541.1">
    <property type="nucleotide sequence ID" value="NZ_BMIO01000004.1"/>
</dbReference>
<dbReference type="PANTHER" id="PTHR10587">
    <property type="entry name" value="GLYCOSYL TRANSFERASE-RELATED"/>
    <property type="match status" value="1"/>
</dbReference>
<evidence type="ECO:0000259" key="5">
    <source>
        <dbReference type="PROSITE" id="PS51677"/>
    </source>
</evidence>
<comment type="caution">
    <text evidence="6">The sequence shown here is derived from an EMBL/GenBank/DDBJ whole genome shotgun (WGS) entry which is preliminary data.</text>
</comment>
<comment type="function">
    <text evidence="1">Is involved in generating a small heat-stable compound (Nod), an acylated oligomer of N-acetylglucosamine, that stimulates mitosis in various plant protoplasts.</text>
</comment>
<evidence type="ECO:0000256" key="4">
    <source>
        <dbReference type="ARBA" id="ARBA00032976"/>
    </source>
</evidence>